<dbReference type="Pfam" id="PF01726">
    <property type="entry name" value="LexA_DNA_bind"/>
    <property type="match status" value="1"/>
</dbReference>
<dbReference type="PANTHER" id="PTHR33516">
    <property type="entry name" value="LEXA REPRESSOR"/>
    <property type="match status" value="1"/>
</dbReference>
<dbReference type="InterPro" id="IPR036388">
    <property type="entry name" value="WH-like_DNA-bd_sf"/>
</dbReference>
<dbReference type="InterPro" id="IPR006199">
    <property type="entry name" value="LexA_DNA-bd_dom"/>
</dbReference>
<reference evidence="2 3" key="1">
    <citation type="journal article" date="2019" name="Int. J. Syst. Evol. Microbiol.">
        <title>The Global Catalogue of Microorganisms (GCM) 10K type strain sequencing project: providing services to taxonomists for standard genome sequencing and annotation.</title>
        <authorList>
            <consortium name="The Broad Institute Genomics Platform"/>
            <consortium name="The Broad Institute Genome Sequencing Center for Infectious Disease"/>
            <person name="Wu L."/>
            <person name="Ma J."/>
        </authorList>
    </citation>
    <scope>NUCLEOTIDE SEQUENCE [LARGE SCALE GENOMIC DNA]</scope>
    <source>
        <strain evidence="2 3">JCM 11896</strain>
    </source>
</reference>
<dbReference type="EMBL" id="BAAAJK010000053">
    <property type="protein sequence ID" value="GAA1401858.1"/>
    <property type="molecule type" value="Genomic_DNA"/>
</dbReference>
<proteinExistence type="predicted"/>
<dbReference type="PANTHER" id="PTHR33516:SF2">
    <property type="entry name" value="LEXA REPRESSOR-RELATED"/>
    <property type="match status" value="1"/>
</dbReference>
<evidence type="ECO:0000313" key="2">
    <source>
        <dbReference type="EMBL" id="GAA1401858.1"/>
    </source>
</evidence>
<evidence type="ECO:0000313" key="3">
    <source>
        <dbReference type="Proteomes" id="UP001501414"/>
    </source>
</evidence>
<dbReference type="Proteomes" id="UP001501414">
    <property type="component" value="Unassembled WGS sequence"/>
</dbReference>
<evidence type="ECO:0000259" key="1">
    <source>
        <dbReference type="Pfam" id="PF01726"/>
    </source>
</evidence>
<dbReference type="SUPFAM" id="SSF46785">
    <property type="entry name" value="Winged helix' DNA-binding domain"/>
    <property type="match status" value="1"/>
</dbReference>
<accession>A0ABN1Y9S0</accession>
<name>A0ABN1Y9S0_9PSEU</name>
<sequence length="156" mass="17677">MAELAEARPLLSRVQRLVLDFIREHVRDHGYPPTIRQIGARAGVTSTSSVSHQIKQLELKGYLERDPFRQRALRVVGGGPEDSSVPRSICEVVDDLVDAWHQLARSDIGDVSLAEFLQLRPAEQTEWACDAVLPGRLHPYWRWLHRSLALPRGDAR</sequence>
<dbReference type="InterPro" id="IPR036390">
    <property type="entry name" value="WH_DNA-bd_sf"/>
</dbReference>
<keyword evidence="3" id="KW-1185">Reference proteome</keyword>
<comment type="caution">
    <text evidence="2">The sequence shown here is derived from an EMBL/GenBank/DDBJ whole genome shotgun (WGS) entry which is preliminary data.</text>
</comment>
<feature type="domain" description="LexA repressor DNA-binding" evidence="1">
    <location>
        <begin position="11"/>
        <end position="72"/>
    </location>
</feature>
<protein>
    <recommendedName>
        <fullName evidence="1">LexA repressor DNA-binding domain-containing protein</fullName>
    </recommendedName>
</protein>
<dbReference type="Gene3D" id="1.10.10.10">
    <property type="entry name" value="Winged helix-like DNA-binding domain superfamily/Winged helix DNA-binding domain"/>
    <property type="match status" value="1"/>
</dbReference>
<organism evidence="2 3">
    <name type="scientific">Pseudonocardia kongjuensis</name>
    <dbReference type="NCBI Taxonomy" id="102227"/>
    <lineage>
        <taxon>Bacteria</taxon>
        <taxon>Bacillati</taxon>
        <taxon>Actinomycetota</taxon>
        <taxon>Actinomycetes</taxon>
        <taxon>Pseudonocardiales</taxon>
        <taxon>Pseudonocardiaceae</taxon>
        <taxon>Pseudonocardia</taxon>
    </lineage>
</organism>
<dbReference type="InterPro" id="IPR050077">
    <property type="entry name" value="LexA_repressor"/>
</dbReference>
<gene>
    <name evidence="2" type="ORF">GCM10009613_60890</name>
</gene>